<protein>
    <submittedName>
        <fullName evidence="2">Uncharacterized protein</fullName>
    </submittedName>
</protein>
<gene>
    <name evidence="2" type="ORF">Wenmar_02868</name>
</gene>
<dbReference type="AlphaFoldDB" id="A0A0D0Q853"/>
<evidence type="ECO:0000313" key="2">
    <source>
        <dbReference type="EMBL" id="KIQ68597.1"/>
    </source>
</evidence>
<dbReference type="RefSeq" id="WP_018303898.1">
    <property type="nucleotide sequence ID" value="NZ_KB902310.1"/>
</dbReference>
<accession>A0A0D0Q853</accession>
<dbReference type="STRING" id="1123501.Wenmar_02868"/>
<dbReference type="EMBL" id="AONG01000013">
    <property type="protein sequence ID" value="KIQ68597.1"/>
    <property type="molecule type" value="Genomic_DNA"/>
</dbReference>
<dbReference type="Proteomes" id="UP000035100">
    <property type="component" value="Unassembled WGS sequence"/>
</dbReference>
<feature type="chain" id="PRO_5002230376" evidence="1">
    <location>
        <begin position="24"/>
        <end position="135"/>
    </location>
</feature>
<evidence type="ECO:0000313" key="3">
    <source>
        <dbReference type="Proteomes" id="UP000035100"/>
    </source>
</evidence>
<proteinExistence type="predicted"/>
<reference evidence="2 3" key="1">
    <citation type="submission" date="2013-01" db="EMBL/GenBank/DDBJ databases">
        <authorList>
            <person name="Fiebig A."/>
            <person name="Goeker M."/>
            <person name="Klenk H.-P.P."/>
        </authorList>
    </citation>
    <scope>NUCLEOTIDE SEQUENCE [LARGE SCALE GENOMIC DNA]</scope>
    <source>
        <strain evidence="2 3">DSM 24838</strain>
    </source>
</reference>
<feature type="signal peptide" evidence="1">
    <location>
        <begin position="1"/>
        <end position="23"/>
    </location>
</feature>
<keyword evidence="1" id="KW-0732">Signal</keyword>
<evidence type="ECO:0000256" key="1">
    <source>
        <dbReference type="SAM" id="SignalP"/>
    </source>
</evidence>
<keyword evidence="3" id="KW-1185">Reference proteome</keyword>
<comment type="caution">
    <text evidence="2">The sequence shown here is derived from an EMBL/GenBank/DDBJ whole genome shotgun (WGS) entry which is preliminary data.</text>
</comment>
<sequence>MFRPQRLSIAALVAASLSGPAFAQEATDGISVTADDLVCQETTLPAGTAEAQLEGMASGSEAACFLITFPDDTALTVTLAEEEETLVEEEMTEEELAMQMHLGISPVTPTQTRVIVGQMDESAPMAPFTLNVSVE</sequence>
<name>A0A0D0Q853_9RHOB</name>
<organism evidence="2 3">
    <name type="scientific">Wenxinia marina DSM 24838</name>
    <dbReference type="NCBI Taxonomy" id="1123501"/>
    <lineage>
        <taxon>Bacteria</taxon>
        <taxon>Pseudomonadati</taxon>
        <taxon>Pseudomonadota</taxon>
        <taxon>Alphaproteobacteria</taxon>
        <taxon>Rhodobacterales</taxon>
        <taxon>Roseobacteraceae</taxon>
        <taxon>Wenxinia</taxon>
    </lineage>
</organism>